<protein>
    <submittedName>
        <fullName evidence="3">Lipid carrier--UDP-N-acetylgalactosaminyltransferase</fullName>
    </submittedName>
</protein>
<feature type="domain" description="Bacterial sugar transferase" evidence="2">
    <location>
        <begin position="2"/>
        <end position="180"/>
    </location>
</feature>
<gene>
    <name evidence="3" type="ORF">COX41_02820</name>
</gene>
<dbReference type="GO" id="GO:0016780">
    <property type="term" value="F:phosphotransferase activity, for other substituted phosphate groups"/>
    <property type="evidence" value="ECO:0007669"/>
    <property type="project" value="TreeGrafter"/>
</dbReference>
<dbReference type="PANTHER" id="PTHR30576">
    <property type="entry name" value="COLANIC BIOSYNTHESIS UDP-GLUCOSE LIPID CARRIER TRANSFERASE"/>
    <property type="match status" value="1"/>
</dbReference>
<evidence type="ECO:0000259" key="2">
    <source>
        <dbReference type="Pfam" id="PF02397"/>
    </source>
</evidence>
<dbReference type="Pfam" id="PF02397">
    <property type="entry name" value="Bac_transf"/>
    <property type="match status" value="1"/>
</dbReference>
<dbReference type="PANTHER" id="PTHR30576:SF10">
    <property type="entry name" value="SLL5057 PROTEIN"/>
    <property type="match status" value="1"/>
</dbReference>
<name>A0A2G9YJL7_9BACT</name>
<dbReference type="AlphaFoldDB" id="A0A2G9YJL7"/>
<reference evidence="3 4" key="1">
    <citation type="submission" date="2017-09" db="EMBL/GenBank/DDBJ databases">
        <title>Depth-based differentiation of microbial function through sediment-hosted aquifers and enrichment of novel symbionts in the deep terrestrial subsurface.</title>
        <authorList>
            <person name="Probst A.J."/>
            <person name="Ladd B."/>
            <person name="Jarett J.K."/>
            <person name="Geller-Mcgrath D.E."/>
            <person name="Sieber C.M."/>
            <person name="Emerson J.B."/>
            <person name="Anantharaman K."/>
            <person name="Thomas B.C."/>
            <person name="Malmstrom R."/>
            <person name="Stieglmeier M."/>
            <person name="Klingl A."/>
            <person name="Woyke T."/>
            <person name="Ryan C.M."/>
            <person name="Banfield J.F."/>
        </authorList>
    </citation>
    <scope>NUCLEOTIDE SEQUENCE [LARGE SCALE GENOMIC DNA]</scope>
    <source>
        <strain evidence="3">CG23_combo_of_CG06-09_8_20_14_all_41_10</strain>
    </source>
</reference>
<organism evidence="3 4">
    <name type="scientific">Candidatus Sherwoodlollariibacterium unditelluris</name>
    <dbReference type="NCBI Taxonomy" id="1974757"/>
    <lineage>
        <taxon>Bacteria</taxon>
        <taxon>Pseudomonadati</taxon>
        <taxon>Candidatus Omnitrophota</taxon>
        <taxon>Candidatus Sherwoodlollariibacterium</taxon>
    </lineage>
</organism>
<proteinExistence type="inferred from homology"/>
<accession>A0A2G9YJL7</accession>
<evidence type="ECO:0000313" key="4">
    <source>
        <dbReference type="Proteomes" id="UP000231292"/>
    </source>
</evidence>
<dbReference type="EMBL" id="PCRK01000064">
    <property type="protein sequence ID" value="PIP19437.1"/>
    <property type="molecule type" value="Genomic_DNA"/>
</dbReference>
<evidence type="ECO:0000313" key="3">
    <source>
        <dbReference type="EMBL" id="PIP19437.1"/>
    </source>
</evidence>
<dbReference type="Proteomes" id="UP000231292">
    <property type="component" value="Unassembled WGS sequence"/>
</dbReference>
<comment type="caution">
    <text evidence="3">The sequence shown here is derived from an EMBL/GenBank/DDBJ whole genome shotgun (WGS) entry which is preliminary data.</text>
</comment>
<dbReference type="InterPro" id="IPR003362">
    <property type="entry name" value="Bact_transf"/>
</dbReference>
<evidence type="ECO:0000256" key="1">
    <source>
        <dbReference type="ARBA" id="ARBA00006464"/>
    </source>
</evidence>
<keyword evidence="3" id="KW-0808">Transferase</keyword>
<sequence>MKRIFDLILALVLIVLFSIPMLVIAALIKLMSKGLAIFWTDRIGVNNRIFKMAKFKTMVTNTPQIATHLMKNPEDYLISGGEFLRKYSLDELPQLFNVLKGDMSFVGPRPALFNQDDLVALRTAKGVHKLIPGVTGWAQVNGRDDLPIPVKVSFDEYYLKHRSFAFDLYIILLTMIKVVKREGVQH</sequence>
<comment type="similarity">
    <text evidence="1">Belongs to the bacterial sugar transferase family.</text>
</comment>